<dbReference type="InterPro" id="IPR018269">
    <property type="entry name" value="Ribosomal_uS13_CS"/>
</dbReference>
<dbReference type="GO" id="GO:0005829">
    <property type="term" value="C:cytosol"/>
    <property type="evidence" value="ECO:0007669"/>
    <property type="project" value="TreeGrafter"/>
</dbReference>
<comment type="similarity">
    <text evidence="1 8 9">Belongs to the universal ribosomal protein uS13 family.</text>
</comment>
<dbReference type="GO" id="GO:0019843">
    <property type="term" value="F:rRNA binding"/>
    <property type="evidence" value="ECO:0007669"/>
    <property type="project" value="UniProtKB-UniRule"/>
</dbReference>
<evidence type="ECO:0000256" key="7">
    <source>
        <dbReference type="ARBA" id="ARBA00035166"/>
    </source>
</evidence>
<dbReference type="PIRSF" id="PIRSF002134">
    <property type="entry name" value="Ribosomal_S13"/>
    <property type="match status" value="1"/>
</dbReference>
<evidence type="ECO:0000256" key="10">
    <source>
        <dbReference type="SAM" id="MobiDB-lite"/>
    </source>
</evidence>
<name>A0A1Z4LQD9_9CYAN</name>
<evidence type="ECO:0000256" key="6">
    <source>
        <dbReference type="ARBA" id="ARBA00023274"/>
    </source>
</evidence>
<dbReference type="PANTHER" id="PTHR10871">
    <property type="entry name" value="30S RIBOSOMAL PROTEIN S13/40S RIBOSOMAL PROTEIN S18"/>
    <property type="match status" value="1"/>
</dbReference>
<reference evidence="11 12" key="1">
    <citation type="submission" date="2017-06" db="EMBL/GenBank/DDBJ databases">
        <title>Genome sequencing of cyanobaciteial culture collection at National Institute for Environmental Studies (NIES).</title>
        <authorList>
            <person name="Hirose Y."/>
            <person name="Shimura Y."/>
            <person name="Fujisawa T."/>
            <person name="Nakamura Y."/>
            <person name="Kawachi M."/>
        </authorList>
    </citation>
    <scope>NUCLEOTIDE SEQUENCE [LARGE SCALE GENOMIC DNA]</scope>
    <source>
        <strain evidence="11 12">NIES-267</strain>
    </source>
</reference>
<dbReference type="Pfam" id="PF00416">
    <property type="entry name" value="Ribosomal_S13"/>
    <property type="match status" value="1"/>
</dbReference>
<dbReference type="NCBIfam" id="TIGR03631">
    <property type="entry name" value="uS13_bact"/>
    <property type="match status" value="1"/>
</dbReference>
<dbReference type="PANTHER" id="PTHR10871:SF1">
    <property type="entry name" value="SMALL RIBOSOMAL SUBUNIT PROTEIN US13M"/>
    <property type="match status" value="1"/>
</dbReference>
<dbReference type="HAMAP" id="MF_01315">
    <property type="entry name" value="Ribosomal_uS13"/>
    <property type="match status" value="1"/>
</dbReference>
<evidence type="ECO:0000313" key="12">
    <source>
        <dbReference type="Proteomes" id="UP000218418"/>
    </source>
</evidence>
<dbReference type="EMBL" id="AP018227">
    <property type="protein sequence ID" value="BAY83427.1"/>
    <property type="molecule type" value="Genomic_DNA"/>
</dbReference>
<gene>
    <name evidence="8 11" type="primary">rpsM</name>
    <name evidence="8" type="synonym">rps13</name>
    <name evidence="11" type="ORF">NIES267_29160</name>
</gene>
<feature type="region of interest" description="Disordered" evidence="10">
    <location>
        <begin position="97"/>
        <end position="126"/>
    </location>
</feature>
<feature type="compositionally biased region" description="Basic residues" evidence="10">
    <location>
        <begin position="101"/>
        <end position="126"/>
    </location>
</feature>
<dbReference type="GO" id="GO:0003735">
    <property type="term" value="F:structural constituent of ribosome"/>
    <property type="evidence" value="ECO:0007669"/>
    <property type="project" value="InterPro"/>
</dbReference>
<evidence type="ECO:0000256" key="9">
    <source>
        <dbReference type="RuleBase" id="RU003830"/>
    </source>
</evidence>
<protein>
    <recommendedName>
        <fullName evidence="7 8">Small ribosomal subunit protein uS13</fullName>
    </recommendedName>
</protein>
<keyword evidence="4 8" id="KW-0694">RNA-binding</keyword>
<keyword evidence="3 8" id="KW-0699">rRNA-binding</keyword>
<dbReference type="GO" id="GO:0006412">
    <property type="term" value="P:translation"/>
    <property type="evidence" value="ECO:0007669"/>
    <property type="project" value="UniProtKB-UniRule"/>
</dbReference>
<dbReference type="AlphaFoldDB" id="A0A1Z4LQD9"/>
<evidence type="ECO:0000256" key="3">
    <source>
        <dbReference type="ARBA" id="ARBA00022730"/>
    </source>
</evidence>
<evidence type="ECO:0000256" key="5">
    <source>
        <dbReference type="ARBA" id="ARBA00022980"/>
    </source>
</evidence>
<organism evidence="11 12">
    <name type="scientific">Calothrix parasitica NIES-267</name>
    <dbReference type="NCBI Taxonomy" id="1973488"/>
    <lineage>
        <taxon>Bacteria</taxon>
        <taxon>Bacillati</taxon>
        <taxon>Cyanobacteriota</taxon>
        <taxon>Cyanophyceae</taxon>
        <taxon>Nostocales</taxon>
        <taxon>Calotrichaceae</taxon>
        <taxon>Calothrix</taxon>
    </lineage>
</organism>
<dbReference type="InterPro" id="IPR019980">
    <property type="entry name" value="Ribosomal_uS13_bac-type"/>
</dbReference>
<accession>A0A1Z4LQD9</accession>
<keyword evidence="2 8" id="KW-0820">tRNA-binding</keyword>
<keyword evidence="12" id="KW-1185">Reference proteome</keyword>
<dbReference type="Gene3D" id="4.10.910.10">
    <property type="entry name" value="30s ribosomal protein s13, domain 2"/>
    <property type="match status" value="1"/>
</dbReference>
<dbReference type="GO" id="GO:0015935">
    <property type="term" value="C:small ribosomal subunit"/>
    <property type="evidence" value="ECO:0007669"/>
    <property type="project" value="TreeGrafter"/>
</dbReference>
<proteinExistence type="inferred from homology"/>
<dbReference type="FunFam" id="1.10.8.50:FF:000001">
    <property type="entry name" value="30S ribosomal protein S13"/>
    <property type="match status" value="1"/>
</dbReference>
<comment type="subunit">
    <text evidence="8">Part of the 30S ribosomal subunit. Forms a loose heterodimer with protein S19. Forms two bridges to the 50S subunit in the 70S ribosome.</text>
</comment>
<keyword evidence="5 8" id="KW-0689">Ribosomal protein</keyword>
<evidence type="ECO:0000256" key="8">
    <source>
        <dbReference type="HAMAP-Rule" id="MF_01315"/>
    </source>
</evidence>
<dbReference type="InterPro" id="IPR010979">
    <property type="entry name" value="Ribosomal_uS13-like_H2TH"/>
</dbReference>
<sequence>MARIAGVDLPRDKRVEIGLTYIFGIGLTSAKKILASTGVNPDTRVKELSDSDVASLRAEVEKNYQVEGDLRRWEAMNIKRLVDIGTYRGRRHRMGLPVRGQRTRTNARTRRGRRQTVAGKKKAPGK</sequence>
<evidence type="ECO:0000256" key="4">
    <source>
        <dbReference type="ARBA" id="ARBA00022884"/>
    </source>
</evidence>
<dbReference type="Proteomes" id="UP000218418">
    <property type="component" value="Chromosome"/>
</dbReference>
<dbReference type="SUPFAM" id="SSF46946">
    <property type="entry name" value="S13-like H2TH domain"/>
    <property type="match status" value="1"/>
</dbReference>
<dbReference type="PROSITE" id="PS00646">
    <property type="entry name" value="RIBOSOMAL_S13_1"/>
    <property type="match status" value="1"/>
</dbReference>
<evidence type="ECO:0000256" key="2">
    <source>
        <dbReference type="ARBA" id="ARBA00022555"/>
    </source>
</evidence>
<dbReference type="GO" id="GO:0000049">
    <property type="term" value="F:tRNA binding"/>
    <property type="evidence" value="ECO:0007669"/>
    <property type="project" value="UniProtKB-UniRule"/>
</dbReference>
<keyword evidence="6 8" id="KW-0687">Ribonucleoprotein</keyword>
<dbReference type="PROSITE" id="PS50159">
    <property type="entry name" value="RIBOSOMAL_S13_2"/>
    <property type="match status" value="1"/>
</dbReference>
<evidence type="ECO:0000256" key="1">
    <source>
        <dbReference type="ARBA" id="ARBA00008080"/>
    </source>
</evidence>
<comment type="function">
    <text evidence="8">Located at the top of the head of the 30S subunit, it contacts several helices of the 16S rRNA. In the 70S ribosome it contacts the 23S rRNA (bridge B1a) and protein L5 of the 50S subunit (bridge B1b), connecting the 2 subunits; these bridges are implicated in subunit movement. Contacts the tRNAs in the A and P-sites.</text>
</comment>
<evidence type="ECO:0000313" key="11">
    <source>
        <dbReference type="EMBL" id="BAY83427.1"/>
    </source>
</evidence>
<dbReference type="FunFam" id="4.10.910.10:FF:000001">
    <property type="entry name" value="30S ribosomal protein S13"/>
    <property type="match status" value="1"/>
</dbReference>
<dbReference type="Gene3D" id="1.10.8.50">
    <property type="match status" value="1"/>
</dbReference>
<dbReference type="InterPro" id="IPR001892">
    <property type="entry name" value="Ribosomal_uS13"/>
</dbReference>
<dbReference type="InterPro" id="IPR027437">
    <property type="entry name" value="Rbsml_uS13_C"/>
</dbReference>
<dbReference type="OrthoDB" id="9803610at2"/>